<name>A0A6J4M419_9ACTN</name>
<keyword evidence="1" id="KW-0812">Transmembrane</keyword>
<reference evidence="2" key="1">
    <citation type="submission" date="2020-02" db="EMBL/GenBank/DDBJ databases">
        <authorList>
            <person name="Meier V. D."/>
        </authorList>
    </citation>
    <scope>NUCLEOTIDE SEQUENCE</scope>
    <source>
        <strain evidence="2">AVDCRST_MAG72</strain>
    </source>
</reference>
<feature type="transmembrane region" description="Helical" evidence="1">
    <location>
        <begin position="52"/>
        <end position="73"/>
    </location>
</feature>
<accession>A0A6J4M419</accession>
<evidence type="ECO:0000313" key="2">
    <source>
        <dbReference type="EMBL" id="CAA9348107.1"/>
    </source>
</evidence>
<proteinExistence type="predicted"/>
<gene>
    <name evidence="2" type="ORF">AVDCRST_MAG72-1253</name>
</gene>
<protein>
    <recommendedName>
        <fullName evidence="3">Bacterial Pleckstrin homology domain-containing protein</fullName>
    </recommendedName>
</protein>
<keyword evidence="1" id="KW-1133">Transmembrane helix</keyword>
<sequence length="210" mass="23552">MTVLRRLPGLSRDALLYELSLYRSIVRWLVRRPDVPRGAEPIGYSRLVAPMLWVWILGGAVEVIVIEVVLRHLDQSWAHALRAPLLVLGIWGVVWMLGLLASYRMRPHLVTDAELHVRNGARTWLVLPLGSVEATRPVEHELPGVIRSLHFDEGLALVGISSRTNLEMILTGLTIVSTSKGDVTVSRVGIWVDEPREVAAQIRFLLGTRR</sequence>
<organism evidence="2">
    <name type="scientific">uncultured Nocardioidaceae bacterium</name>
    <dbReference type="NCBI Taxonomy" id="253824"/>
    <lineage>
        <taxon>Bacteria</taxon>
        <taxon>Bacillati</taxon>
        <taxon>Actinomycetota</taxon>
        <taxon>Actinomycetes</taxon>
        <taxon>Propionibacteriales</taxon>
        <taxon>Nocardioidaceae</taxon>
        <taxon>environmental samples</taxon>
    </lineage>
</organism>
<evidence type="ECO:0000256" key="1">
    <source>
        <dbReference type="SAM" id="Phobius"/>
    </source>
</evidence>
<keyword evidence="1" id="KW-0472">Membrane</keyword>
<feature type="transmembrane region" description="Helical" evidence="1">
    <location>
        <begin position="85"/>
        <end position="103"/>
    </location>
</feature>
<dbReference type="EMBL" id="CADCUJ010000054">
    <property type="protein sequence ID" value="CAA9348107.1"/>
    <property type="molecule type" value="Genomic_DNA"/>
</dbReference>
<dbReference type="AlphaFoldDB" id="A0A6J4M419"/>
<evidence type="ECO:0008006" key="3">
    <source>
        <dbReference type="Google" id="ProtNLM"/>
    </source>
</evidence>